<feature type="compositionally biased region" description="Low complexity" evidence="3">
    <location>
        <begin position="443"/>
        <end position="465"/>
    </location>
</feature>
<gene>
    <name evidence="6" type="primary">Aste57867_16595</name>
    <name evidence="5" type="ORF">As57867_016538</name>
    <name evidence="6" type="ORF">ASTE57867_16595</name>
</gene>
<dbReference type="InterPro" id="IPR038765">
    <property type="entry name" value="Papain-like_cys_pep_sf"/>
</dbReference>
<dbReference type="OrthoDB" id="10253408at2759"/>
<dbReference type="InterPro" id="IPR013128">
    <property type="entry name" value="Peptidase_C1A"/>
</dbReference>
<dbReference type="InterPro" id="IPR039417">
    <property type="entry name" value="Peptidase_C1A_papain-like"/>
</dbReference>
<dbReference type="Gene3D" id="3.90.70.10">
    <property type="entry name" value="Cysteine proteinases"/>
    <property type="match status" value="1"/>
</dbReference>
<evidence type="ECO:0000313" key="7">
    <source>
        <dbReference type="Proteomes" id="UP000332933"/>
    </source>
</evidence>
<organism evidence="6 7">
    <name type="scientific">Aphanomyces stellatus</name>
    <dbReference type="NCBI Taxonomy" id="120398"/>
    <lineage>
        <taxon>Eukaryota</taxon>
        <taxon>Sar</taxon>
        <taxon>Stramenopiles</taxon>
        <taxon>Oomycota</taxon>
        <taxon>Saprolegniomycetes</taxon>
        <taxon>Saprolegniales</taxon>
        <taxon>Verrucalvaceae</taxon>
        <taxon>Aphanomyces</taxon>
    </lineage>
</organism>
<accession>A0A485L7E5</accession>
<reference evidence="6 7" key="1">
    <citation type="submission" date="2019-03" db="EMBL/GenBank/DDBJ databases">
        <authorList>
            <person name="Gaulin E."/>
            <person name="Dumas B."/>
        </authorList>
    </citation>
    <scope>NUCLEOTIDE SEQUENCE [LARGE SCALE GENOMIC DNA]</scope>
    <source>
        <strain evidence="6">CBS 568.67</strain>
    </source>
</reference>
<dbReference type="EMBL" id="CAADRA010005921">
    <property type="protein sequence ID" value="VFT93366.1"/>
    <property type="molecule type" value="Genomic_DNA"/>
</dbReference>
<evidence type="ECO:0000313" key="6">
    <source>
        <dbReference type="EMBL" id="VFT93366.1"/>
    </source>
</evidence>
<evidence type="ECO:0000256" key="3">
    <source>
        <dbReference type="SAM" id="MobiDB-lite"/>
    </source>
</evidence>
<proteinExistence type="inferred from homology"/>
<protein>
    <submittedName>
        <fullName evidence="6">Aste57867_16595 protein</fullName>
    </submittedName>
</protein>
<reference evidence="5" key="2">
    <citation type="submission" date="2019-06" db="EMBL/GenBank/DDBJ databases">
        <title>Genomics analysis of Aphanomyces spp. identifies a new class of oomycete effector associated with host adaptation.</title>
        <authorList>
            <person name="Gaulin E."/>
        </authorList>
    </citation>
    <scope>NUCLEOTIDE SEQUENCE</scope>
    <source>
        <strain evidence="5">CBS 578.67</strain>
    </source>
</reference>
<evidence type="ECO:0000259" key="4">
    <source>
        <dbReference type="SMART" id="SM00645"/>
    </source>
</evidence>
<name>A0A485L7E5_9STRA</name>
<dbReference type="Pfam" id="PF00112">
    <property type="entry name" value="Peptidase_C1"/>
    <property type="match status" value="1"/>
</dbReference>
<dbReference type="PRINTS" id="PR01217">
    <property type="entry name" value="PRICHEXTENSN"/>
</dbReference>
<dbReference type="PANTHER" id="PTHR12411">
    <property type="entry name" value="CYSTEINE PROTEASE FAMILY C1-RELATED"/>
    <property type="match status" value="1"/>
</dbReference>
<keyword evidence="2" id="KW-0865">Zymogen</keyword>
<dbReference type="SUPFAM" id="SSF54001">
    <property type="entry name" value="Cysteine proteinases"/>
    <property type="match status" value="1"/>
</dbReference>
<keyword evidence="7" id="KW-1185">Reference proteome</keyword>
<dbReference type="AlphaFoldDB" id="A0A485L7E5"/>
<dbReference type="InterPro" id="IPR000668">
    <property type="entry name" value="Peptidase_C1A_C"/>
</dbReference>
<dbReference type="InterPro" id="IPR000169">
    <property type="entry name" value="Pept_cys_AS"/>
</dbReference>
<feature type="domain" description="Peptidase C1A papain C-terminal" evidence="4">
    <location>
        <begin position="171"/>
        <end position="382"/>
    </location>
</feature>
<feature type="compositionally biased region" description="Low complexity" evidence="3">
    <location>
        <begin position="398"/>
        <end position="419"/>
    </location>
</feature>
<evidence type="ECO:0000313" key="5">
    <source>
        <dbReference type="EMBL" id="KAF0692320.1"/>
    </source>
</evidence>
<dbReference type="PROSITE" id="PS00139">
    <property type="entry name" value="THIOL_PROTEASE_CYS"/>
    <property type="match status" value="1"/>
</dbReference>
<feature type="compositionally biased region" description="Polar residues" evidence="3">
    <location>
        <begin position="477"/>
        <end position="495"/>
    </location>
</feature>
<dbReference type="CDD" id="cd02248">
    <property type="entry name" value="Peptidase_C1A"/>
    <property type="match status" value="1"/>
</dbReference>
<dbReference type="GO" id="GO:0006508">
    <property type="term" value="P:proteolysis"/>
    <property type="evidence" value="ECO:0007669"/>
    <property type="project" value="InterPro"/>
</dbReference>
<dbReference type="EMBL" id="VJMH01005900">
    <property type="protein sequence ID" value="KAF0692320.1"/>
    <property type="molecule type" value="Genomic_DNA"/>
</dbReference>
<evidence type="ECO:0000256" key="2">
    <source>
        <dbReference type="ARBA" id="ARBA00023145"/>
    </source>
</evidence>
<dbReference type="SMART" id="SM00645">
    <property type="entry name" value="Pept_C1"/>
    <property type="match status" value="1"/>
</dbReference>
<evidence type="ECO:0000256" key="1">
    <source>
        <dbReference type="ARBA" id="ARBA00008455"/>
    </source>
</evidence>
<sequence length="495" mass="51859">MRLSARRSRLGISYLIHATHLDQRARPRISSLASKTPCARTKSFLASCSHRWYSLSSAEQQAIQAQLSTWKASTVGSEARAKGFWPKGGGGASVASVHTHSMDELDRFHNTLLDVRKAQQLNPAATFSPFNAFALLTPTEFNLVVLNEFVAASPTTVVAPTSASVVLAPTTPSTIDWSTNKCNPPVQSQGQCGSCWAFSTVGTVAFAHCLATGLMLNLSAQQLVSCDTLNGGCAGGSPKTAIDYMRQSGICSADDYPYTSGTTSAAGQCNASCTKTKLAIGPVTAVTSAGESSLLAALQWQPVTVVVEAGNPVWRNYKSGVVTQCPGNASDHAVVAVGAGVDYWKIKNSWGTQWGDGGYIYLQRSVGGKGMCNVAQSMWYPQLLSSTSPPATTPTPPSTAQTTTTPVPTSAKPTTKTTTTPPPITPAPKVVTTTTTPPPTTPAPKVVTTTTPPATNRPTSLQPTPTLSPPPKPATQSTPIPSLTLKATTTPKPMR</sequence>
<comment type="similarity">
    <text evidence="1">Belongs to the peptidase C1 family.</text>
</comment>
<dbReference type="GO" id="GO:0008234">
    <property type="term" value="F:cysteine-type peptidase activity"/>
    <property type="evidence" value="ECO:0007669"/>
    <property type="project" value="InterPro"/>
</dbReference>
<dbReference type="Proteomes" id="UP000332933">
    <property type="component" value="Unassembled WGS sequence"/>
</dbReference>
<feature type="region of interest" description="Disordered" evidence="3">
    <location>
        <begin position="386"/>
        <end position="495"/>
    </location>
</feature>